<evidence type="ECO:0000256" key="1">
    <source>
        <dbReference type="SAM" id="MobiDB-lite"/>
    </source>
</evidence>
<comment type="caution">
    <text evidence="2">The sequence shown here is derived from an EMBL/GenBank/DDBJ whole genome shotgun (WGS) entry which is preliminary data.</text>
</comment>
<accession>A0A9N9GTV3</accession>
<protein>
    <submittedName>
        <fullName evidence="2">5793_t:CDS:1</fullName>
    </submittedName>
</protein>
<organism evidence="2 3">
    <name type="scientific">Funneliformis mosseae</name>
    <name type="common">Endomycorrhizal fungus</name>
    <name type="synonym">Glomus mosseae</name>
    <dbReference type="NCBI Taxonomy" id="27381"/>
    <lineage>
        <taxon>Eukaryota</taxon>
        <taxon>Fungi</taxon>
        <taxon>Fungi incertae sedis</taxon>
        <taxon>Mucoromycota</taxon>
        <taxon>Glomeromycotina</taxon>
        <taxon>Glomeromycetes</taxon>
        <taxon>Glomerales</taxon>
        <taxon>Glomeraceae</taxon>
        <taxon>Funneliformis</taxon>
    </lineage>
</organism>
<proteinExistence type="predicted"/>
<feature type="compositionally biased region" description="Basic and acidic residues" evidence="1">
    <location>
        <begin position="28"/>
        <end position="37"/>
    </location>
</feature>
<keyword evidence="3" id="KW-1185">Reference proteome</keyword>
<sequence length="230" mass="26506">MNMLQGEPSVHRSSRLMKRVDYSGMNDSNKEKKSEKIRRLNSTAYSQSIEFLQLYSEDISVICAFNKSVTELILEISSELTNKLSFIESHAHSARITKSETNSEIVKVDSIVTRYYDRLSIWHIEVASGLCNMIDIHTLDNTIKTLRMDKNKSFCIQIIDNHSNTFNMLPDGRFISSELNIATVLFSFHSQNQFKAIFRMMTIFHNEITKQEELIGEIDRVVLRSKGITV</sequence>
<gene>
    <name evidence="2" type="ORF">FMOSSE_LOCUS10642</name>
</gene>
<evidence type="ECO:0000313" key="2">
    <source>
        <dbReference type="EMBL" id="CAG8634125.1"/>
    </source>
</evidence>
<evidence type="ECO:0000313" key="3">
    <source>
        <dbReference type="Proteomes" id="UP000789375"/>
    </source>
</evidence>
<reference evidence="2" key="1">
    <citation type="submission" date="2021-06" db="EMBL/GenBank/DDBJ databases">
        <authorList>
            <person name="Kallberg Y."/>
            <person name="Tangrot J."/>
            <person name="Rosling A."/>
        </authorList>
    </citation>
    <scope>NUCLEOTIDE SEQUENCE</scope>
    <source>
        <strain evidence="2">87-6 pot B 2015</strain>
    </source>
</reference>
<dbReference type="EMBL" id="CAJVPP010003643">
    <property type="protein sequence ID" value="CAG8634125.1"/>
    <property type="molecule type" value="Genomic_DNA"/>
</dbReference>
<name>A0A9N9GTV3_FUNMO</name>
<feature type="region of interest" description="Disordered" evidence="1">
    <location>
        <begin position="1"/>
        <end position="37"/>
    </location>
</feature>
<dbReference type="AlphaFoldDB" id="A0A9N9GTV3"/>
<dbReference type="Proteomes" id="UP000789375">
    <property type="component" value="Unassembled WGS sequence"/>
</dbReference>